<dbReference type="AlphaFoldDB" id="A0A2R6C780"/>
<keyword evidence="5" id="KW-0663">Pyridoxal phosphate</keyword>
<dbReference type="InterPro" id="IPR039429">
    <property type="entry name" value="SHMT-like_dom"/>
</dbReference>
<gene>
    <name evidence="7" type="ORF">B9Q04_14665</name>
</gene>
<comment type="caution">
    <text evidence="7">The sequence shown here is derived from an EMBL/GenBank/DDBJ whole genome shotgun (WGS) entry which is preliminary data.</text>
</comment>
<evidence type="ECO:0000259" key="6">
    <source>
        <dbReference type="Pfam" id="PF00464"/>
    </source>
</evidence>
<evidence type="ECO:0000256" key="3">
    <source>
        <dbReference type="ARBA" id="ARBA00022563"/>
    </source>
</evidence>
<dbReference type="InterPro" id="IPR015424">
    <property type="entry name" value="PyrdxlP-dep_Trfase"/>
</dbReference>
<evidence type="ECO:0000313" key="7">
    <source>
        <dbReference type="EMBL" id="PSO06710.1"/>
    </source>
</evidence>
<reference evidence="7 8" key="1">
    <citation type="submission" date="2017-04" db="EMBL/GenBank/DDBJ databases">
        <title>Novel microbial lineages endemic to geothermal iron-oxide mats fill important gaps in the evolutionary history of Archaea.</title>
        <authorList>
            <person name="Jay Z.J."/>
            <person name="Beam J.P."/>
            <person name="Dlakic M."/>
            <person name="Rusch D.B."/>
            <person name="Kozubal M.A."/>
            <person name="Inskeep W.P."/>
        </authorList>
    </citation>
    <scope>NUCLEOTIDE SEQUENCE [LARGE SCALE GENOMIC DNA]</scope>
    <source>
        <strain evidence="7">BE_D</strain>
    </source>
</reference>
<dbReference type="PANTHER" id="PTHR11680:SF35">
    <property type="entry name" value="SERINE HYDROXYMETHYLTRANSFERASE 1"/>
    <property type="match status" value="1"/>
</dbReference>
<feature type="domain" description="Serine hydroxymethyltransferase-like" evidence="6">
    <location>
        <begin position="10"/>
        <end position="229"/>
    </location>
</feature>
<dbReference type="GO" id="GO:0030170">
    <property type="term" value="F:pyridoxal phosphate binding"/>
    <property type="evidence" value="ECO:0007669"/>
    <property type="project" value="InterPro"/>
</dbReference>
<dbReference type="InterPro" id="IPR015421">
    <property type="entry name" value="PyrdxlP-dep_Trfase_major"/>
</dbReference>
<comment type="cofactor">
    <cofactor evidence="1">
        <name>pyridoxal 5'-phosphate</name>
        <dbReference type="ChEBI" id="CHEBI:597326"/>
    </cofactor>
</comment>
<dbReference type="PANTHER" id="PTHR11680">
    <property type="entry name" value="SERINE HYDROXYMETHYLTRANSFERASE"/>
    <property type="match status" value="1"/>
</dbReference>
<feature type="non-terminal residue" evidence="7">
    <location>
        <position position="1"/>
    </location>
</feature>
<sequence>HIDGEEYNLNTEKSLEYIAKNKPKVVVLGSSLILFPQPVREVAEEVHRYGGSLVYDGSHVMGLIAGGVFQDPLREGADVLVGSTHKSFFGPQGGLILSNDSEFMAKLSSNFLHVTQDNPHPNRVAALGVALAEAERWGAQYASRVVLNSKRLAKLLFEEGLPVEPNTREDFTQSHQVFLNYGGWEKGSDVRDKLEEVRIIVDAGVRVGLNEVTRRGYDEADVESVAQAIALKLKGNNTNTDILKIVDELVEKHPRIHYTL</sequence>
<dbReference type="SUPFAM" id="SSF53383">
    <property type="entry name" value="PLP-dependent transferases"/>
    <property type="match status" value="1"/>
</dbReference>
<evidence type="ECO:0000256" key="1">
    <source>
        <dbReference type="ARBA" id="ARBA00001933"/>
    </source>
</evidence>
<protein>
    <recommendedName>
        <fullName evidence="6">Serine hydroxymethyltransferase-like domain-containing protein</fullName>
    </recommendedName>
</protein>
<proteinExistence type="inferred from homology"/>
<dbReference type="EMBL" id="NEXF01000418">
    <property type="protein sequence ID" value="PSO06710.1"/>
    <property type="molecule type" value="Genomic_DNA"/>
</dbReference>
<evidence type="ECO:0000256" key="4">
    <source>
        <dbReference type="ARBA" id="ARBA00022679"/>
    </source>
</evidence>
<dbReference type="GO" id="GO:0006730">
    <property type="term" value="P:one-carbon metabolic process"/>
    <property type="evidence" value="ECO:0007669"/>
    <property type="project" value="UniProtKB-KW"/>
</dbReference>
<dbReference type="InterPro" id="IPR019798">
    <property type="entry name" value="Ser_HO-MeTrfase_PLP_BS"/>
</dbReference>
<organism evidence="7 8">
    <name type="scientific">Candidatus Marsarchaeota G2 archaeon BE_D</name>
    <dbReference type="NCBI Taxonomy" id="1978158"/>
    <lineage>
        <taxon>Archaea</taxon>
        <taxon>Candidatus Marsarchaeota</taxon>
        <taxon>Candidatus Marsarchaeota group 2</taxon>
    </lineage>
</organism>
<dbReference type="InterPro" id="IPR049943">
    <property type="entry name" value="Ser_HO-MeTrfase-like"/>
</dbReference>
<dbReference type="GO" id="GO:0005737">
    <property type="term" value="C:cytoplasm"/>
    <property type="evidence" value="ECO:0007669"/>
    <property type="project" value="TreeGrafter"/>
</dbReference>
<dbReference type="Pfam" id="PF00464">
    <property type="entry name" value="SHMT"/>
    <property type="match status" value="1"/>
</dbReference>
<dbReference type="Gene3D" id="3.40.640.10">
    <property type="entry name" value="Type I PLP-dependent aspartate aminotransferase-like (Major domain)"/>
    <property type="match status" value="1"/>
</dbReference>
<keyword evidence="4" id="KW-0808">Transferase</keyword>
<evidence type="ECO:0000313" key="8">
    <source>
        <dbReference type="Proteomes" id="UP000242015"/>
    </source>
</evidence>
<keyword evidence="3" id="KW-0554">One-carbon metabolism</keyword>
<name>A0A2R6C780_9ARCH</name>
<dbReference type="GO" id="GO:0046653">
    <property type="term" value="P:tetrahydrofolate metabolic process"/>
    <property type="evidence" value="ECO:0007669"/>
    <property type="project" value="TreeGrafter"/>
</dbReference>
<evidence type="ECO:0000256" key="2">
    <source>
        <dbReference type="ARBA" id="ARBA00006376"/>
    </source>
</evidence>
<dbReference type="GO" id="GO:0004372">
    <property type="term" value="F:glycine hydroxymethyltransferase activity"/>
    <property type="evidence" value="ECO:0007669"/>
    <property type="project" value="TreeGrafter"/>
</dbReference>
<evidence type="ECO:0000256" key="5">
    <source>
        <dbReference type="ARBA" id="ARBA00022898"/>
    </source>
</evidence>
<dbReference type="Proteomes" id="UP000242015">
    <property type="component" value="Unassembled WGS sequence"/>
</dbReference>
<dbReference type="InterPro" id="IPR015422">
    <property type="entry name" value="PyrdxlP-dep_Trfase_small"/>
</dbReference>
<dbReference type="GO" id="GO:0019264">
    <property type="term" value="P:glycine biosynthetic process from serine"/>
    <property type="evidence" value="ECO:0007669"/>
    <property type="project" value="TreeGrafter"/>
</dbReference>
<dbReference type="Gene3D" id="3.90.1150.10">
    <property type="entry name" value="Aspartate Aminotransferase, domain 1"/>
    <property type="match status" value="1"/>
</dbReference>
<comment type="similarity">
    <text evidence="2">Belongs to the SHMT family.</text>
</comment>
<dbReference type="PROSITE" id="PS00096">
    <property type="entry name" value="SHMT"/>
    <property type="match status" value="1"/>
</dbReference>
<accession>A0A2R6C780</accession>